<dbReference type="EMBL" id="OX465081">
    <property type="protein sequence ID" value="CAI9283958.1"/>
    <property type="molecule type" value="Genomic_DNA"/>
</dbReference>
<evidence type="ECO:0000313" key="2">
    <source>
        <dbReference type="Proteomes" id="UP001177003"/>
    </source>
</evidence>
<organism evidence="1 2">
    <name type="scientific">Lactuca saligna</name>
    <name type="common">Willowleaf lettuce</name>
    <dbReference type="NCBI Taxonomy" id="75948"/>
    <lineage>
        <taxon>Eukaryota</taxon>
        <taxon>Viridiplantae</taxon>
        <taxon>Streptophyta</taxon>
        <taxon>Embryophyta</taxon>
        <taxon>Tracheophyta</taxon>
        <taxon>Spermatophyta</taxon>
        <taxon>Magnoliopsida</taxon>
        <taxon>eudicotyledons</taxon>
        <taxon>Gunneridae</taxon>
        <taxon>Pentapetalae</taxon>
        <taxon>asterids</taxon>
        <taxon>campanulids</taxon>
        <taxon>Asterales</taxon>
        <taxon>Asteraceae</taxon>
        <taxon>Cichorioideae</taxon>
        <taxon>Cichorieae</taxon>
        <taxon>Lactucinae</taxon>
        <taxon>Lactuca</taxon>
    </lineage>
</organism>
<dbReference type="Proteomes" id="UP001177003">
    <property type="component" value="Chromosome 5"/>
</dbReference>
<sequence length="106" mass="12081">MELTIVILVTVKVTYAEELREYLGLCAVSIWSALHTRIVEELSSVDLSGFRNCNTSISATQSRSKIREVEIEKRFFRPPIQKQSQLIVIRFGASSDNRLLHSTIEI</sequence>
<reference evidence="1" key="1">
    <citation type="submission" date="2023-04" db="EMBL/GenBank/DDBJ databases">
        <authorList>
            <person name="Vijverberg K."/>
            <person name="Xiong W."/>
            <person name="Schranz E."/>
        </authorList>
    </citation>
    <scope>NUCLEOTIDE SEQUENCE</scope>
</reference>
<accession>A0AA35Z114</accession>
<name>A0AA35Z114_LACSI</name>
<gene>
    <name evidence="1" type="ORF">LSALG_LOCUS23523</name>
</gene>
<proteinExistence type="predicted"/>
<keyword evidence="2" id="KW-1185">Reference proteome</keyword>
<dbReference type="AlphaFoldDB" id="A0AA35Z114"/>
<protein>
    <submittedName>
        <fullName evidence="1">Uncharacterized protein</fullName>
    </submittedName>
</protein>
<evidence type="ECO:0000313" key="1">
    <source>
        <dbReference type="EMBL" id="CAI9283958.1"/>
    </source>
</evidence>